<keyword evidence="2" id="KW-1185">Reference proteome</keyword>
<accession>A0A3N0YWK8</accession>
<gene>
    <name evidence="1" type="ORF">DPX16_14863</name>
</gene>
<evidence type="ECO:0000313" key="2">
    <source>
        <dbReference type="Proteomes" id="UP000281406"/>
    </source>
</evidence>
<dbReference type="Proteomes" id="UP000281406">
    <property type="component" value="Unassembled WGS sequence"/>
</dbReference>
<sequence>MVTNYVTHDFGCHGPCDVRDRVKQCRKPRIAVTMDTGGGEGWSLEEAEVSAQAEVPPFGHIRQPIGKLTQVGWSPGSGRAVFTRLTPLPAVRVQDFINAQGVGTYTRIDS</sequence>
<dbReference type="EMBL" id="RJVU01019434">
    <property type="protein sequence ID" value="ROL50619.1"/>
    <property type="molecule type" value="Genomic_DNA"/>
</dbReference>
<proteinExistence type="predicted"/>
<protein>
    <submittedName>
        <fullName evidence="1">Uncharacterized protein</fullName>
    </submittedName>
</protein>
<evidence type="ECO:0000313" key="1">
    <source>
        <dbReference type="EMBL" id="ROL50619.1"/>
    </source>
</evidence>
<name>A0A3N0YWK8_ANAGA</name>
<comment type="caution">
    <text evidence="1">The sequence shown here is derived from an EMBL/GenBank/DDBJ whole genome shotgun (WGS) entry which is preliminary data.</text>
</comment>
<reference evidence="1 2" key="1">
    <citation type="submission" date="2018-10" db="EMBL/GenBank/DDBJ databases">
        <title>Genome assembly for a Yunnan-Guizhou Plateau 3E fish, Anabarilius grahami (Regan), and its evolutionary and genetic applications.</title>
        <authorList>
            <person name="Jiang W."/>
        </authorList>
    </citation>
    <scope>NUCLEOTIDE SEQUENCE [LARGE SCALE GENOMIC DNA]</scope>
    <source>
        <strain evidence="1">AG-KIZ</strain>
        <tissue evidence="1">Muscle</tissue>
    </source>
</reference>
<dbReference type="AlphaFoldDB" id="A0A3N0YWK8"/>
<organism evidence="1 2">
    <name type="scientific">Anabarilius grahami</name>
    <name type="common">Kanglang fish</name>
    <name type="synonym">Barilius grahami</name>
    <dbReference type="NCBI Taxonomy" id="495550"/>
    <lineage>
        <taxon>Eukaryota</taxon>
        <taxon>Metazoa</taxon>
        <taxon>Chordata</taxon>
        <taxon>Craniata</taxon>
        <taxon>Vertebrata</taxon>
        <taxon>Euteleostomi</taxon>
        <taxon>Actinopterygii</taxon>
        <taxon>Neopterygii</taxon>
        <taxon>Teleostei</taxon>
        <taxon>Ostariophysi</taxon>
        <taxon>Cypriniformes</taxon>
        <taxon>Xenocyprididae</taxon>
        <taxon>Xenocypridinae</taxon>
        <taxon>Xenocypridinae incertae sedis</taxon>
        <taxon>Anabarilius</taxon>
    </lineage>
</organism>